<dbReference type="InterPro" id="IPR017871">
    <property type="entry name" value="ABC_transporter-like_CS"/>
</dbReference>
<organism evidence="5 6">
    <name type="scientific">Candidatus Atopostipes pullistercoris</name>
    <dbReference type="NCBI Taxonomy" id="2838467"/>
    <lineage>
        <taxon>Bacteria</taxon>
        <taxon>Bacillati</taxon>
        <taxon>Bacillota</taxon>
        <taxon>Bacilli</taxon>
        <taxon>Lactobacillales</taxon>
        <taxon>Carnobacteriaceae</taxon>
        <taxon>Atopostipes</taxon>
    </lineage>
</organism>
<feature type="region of interest" description="Disordered" evidence="3">
    <location>
        <begin position="216"/>
        <end position="268"/>
    </location>
</feature>
<dbReference type="PROSITE" id="PS50893">
    <property type="entry name" value="ABC_TRANSPORTER_2"/>
    <property type="match status" value="2"/>
</dbReference>
<feature type="domain" description="ABC transporter" evidence="4">
    <location>
        <begin position="298"/>
        <end position="490"/>
    </location>
</feature>
<dbReference type="CDD" id="cd03221">
    <property type="entry name" value="ABCF_EF-3"/>
    <property type="match status" value="2"/>
</dbReference>
<protein>
    <submittedName>
        <fullName evidence="5">ABC-F type ribosomal protection protein</fullName>
    </submittedName>
</protein>
<dbReference type="Pfam" id="PF00005">
    <property type="entry name" value="ABC_tran"/>
    <property type="match status" value="2"/>
</dbReference>
<feature type="compositionally biased region" description="Basic and acidic residues" evidence="3">
    <location>
        <begin position="216"/>
        <end position="225"/>
    </location>
</feature>
<dbReference type="Gene3D" id="3.40.50.300">
    <property type="entry name" value="P-loop containing nucleotide triphosphate hydrolases"/>
    <property type="match status" value="3"/>
</dbReference>
<sequence length="490" mass="56423">MENLVLELNHIEKSFMSKNVLTIDCLKVYENEKIGIIGGNGEGKSTLLNLIAGKLFPDSGKIHRTIDFEYYEQIKENIRPDYMKIDPEYLSRLDVPDHKVAHLSGGEQTRLRLAEYFSTYQFGLLMDEPTTHLDTEGIQFLVDQLKYYYGTLMVVSHDRYFLDEVVDTIWEVKEGKVTVYPGNYSSYQQQKEQELVEQQNAYEKFTKEKYRLEKAAKEKQKHAEKLTNISKKQKSRSVKPDRLSSSKQKDTVQKAAHKSAKALQKRAEQLKTVEKVENNRSIQFPEPENLQMHNDFPIIGQKVTIQKGEKCLFNEANFQFPLEKRIGIVGPNGSGKSTLLEHIITDGEGITLSNKIVFSVYKQMAYQLAEDKTILEFLKQDTHMKESIIRSILNNLGFSQTEIVKKLITNLSGGEATRLVIAKLFTIPSNILILDEPTNFIDVQTIEALEVLVKSYKGTVLFTSHDKYFVENVAEQIWRIEDQQLKLIEY</sequence>
<keyword evidence="2" id="KW-0067">ATP-binding</keyword>
<dbReference type="InterPro" id="IPR003593">
    <property type="entry name" value="AAA+_ATPase"/>
</dbReference>
<evidence type="ECO:0000256" key="2">
    <source>
        <dbReference type="ARBA" id="ARBA00022840"/>
    </source>
</evidence>
<reference evidence="5" key="2">
    <citation type="submission" date="2021-04" db="EMBL/GenBank/DDBJ databases">
        <authorList>
            <person name="Gilroy R."/>
        </authorList>
    </citation>
    <scope>NUCLEOTIDE SEQUENCE</scope>
    <source>
        <strain evidence="5">CHK169-4300</strain>
    </source>
</reference>
<gene>
    <name evidence="5" type="primary">abc-f</name>
    <name evidence="5" type="ORF">H9808_01085</name>
</gene>
<dbReference type="NCBIfam" id="NF000355">
    <property type="entry name" value="ribo_prot_ABC_F"/>
    <property type="match status" value="1"/>
</dbReference>
<comment type="caution">
    <text evidence="5">The sequence shown here is derived from an EMBL/GenBank/DDBJ whole genome shotgun (WGS) entry which is preliminary data.</text>
</comment>
<reference evidence="5" key="1">
    <citation type="journal article" date="2021" name="PeerJ">
        <title>Extensive microbial diversity within the chicken gut microbiome revealed by metagenomics and culture.</title>
        <authorList>
            <person name="Gilroy R."/>
            <person name="Ravi A."/>
            <person name="Getino M."/>
            <person name="Pursley I."/>
            <person name="Horton D.L."/>
            <person name="Alikhan N.F."/>
            <person name="Baker D."/>
            <person name="Gharbi K."/>
            <person name="Hall N."/>
            <person name="Watson M."/>
            <person name="Adriaenssens E.M."/>
            <person name="Foster-Nyarko E."/>
            <person name="Jarju S."/>
            <person name="Secka A."/>
            <person name="Antonio M."/>
            <person name="Oren A."/>
            <person name="Chaudhuri R.R."/>
            <person name="La Ragione R."/>
            <person name="Hildebrand F."/>
            <person name="Pallen M.J."/>
        </authorList>
    </citation>
    <scope>NUCLEOTIDE SEQUENCE</scope>
    <source>
        <strain evidence="5">CHK169-4300</strain>
    </source>
</reference>
<dbReference type="Proteomes" id="UP000824106">
    <property type="component" value="Unassembled WGS sequence"/>
</dbReference>
<dbReference type="PANTHER" id="PTHR42855:SF2">
    <property type="entry name" value="DRUG RESISTANCE ABC TRANSPORTER,ATP-BINDING PROTEIN"/>
    <property type="match status" value="1"/>
</dbReference>
<keyword evidence="1" id="KW-0547">Nucleotide-binding</keyword>
<dbReference type="SMART" id="SM00382">
    <property type="entry name" value="AAA"/>
    <property type="match status" value="2"/>
</dbReference>
<feature type="compositionally biased region" description="Basic residues" evidence="3">
    <location>
        <begin position="255"/>
        <end position="264"/>
    </location>
</feature>
<evidence type="ECO:0000313" key="6">
    <source>
        <dbReference type="Proteomes" id="UP000824106"/>
    </source>
</evidence>
<dbReference type="AlphaFoldDB" id="A0A9D2FZN1"/>
<proteinExistence type="predicted"/>
<evidence type="ECO:0000256" key="1">
    <source>
        <dbReference type="ARBA" id="ARBA00022741"/>
    </source>
</evidence>
<evidence type="ECO:0000313" key="5">
    <source>
        <dbReference type="EMBL" id="HIZ70364.1"/>
    </source>
</evidence>
<dbReference type="GO" id="GO:0016887">
    <property type="term" value="F:ATP hydrolysis activity"/>
    <property type="evidence" value="ECO:0007669"/>
    <property type="project" value="InterPro"/>
</dbReference>
<dbReference type="EMBL" id="DXAZ01000013">
    <property type="protein sequence ID" value="HIZ70364.1"/>
    <property type="molecule type" value="Genomic_DNA"/>
</dbReference>
<dbReference type="InterPro" id="IPR003439">
    <property type="entry name" value="ABC_transporter-like_ATP-bd"/>
</dbReference>
<accession>A0A9D2FZN1</accession>
<feature type="domain" description="ABC transporter" evidence="4">
    <location>
        <begin position="6"/>
        <end position="199"/>
    </location>
</feature>
<dbReference type="PROSITE" id="PS00211">
    <property type="entry name" value="ABC_TRANSPORTER_1"/>
    <property type="match status" value="2"/>
</dbReference>
<dbReference type="InterPro" id="IPR051309">
    <property type="entry name" value="ABCF_ATPase"/>
</dbReference>
<evidence type="ECO:0000256" key="3">
    <source>
        <dbReference type="SAM" id="MobiDB-lite"/>
    </source>
</evidence>
<feature type="compositionally biased region" description="Basic and acidic residues" evidence="3">
    <location>
        <begin position="238"/>
        <end position="252"/>
    </location>
</feature>
<name>A0A9D2FZN1_9LACT</name>
<dbReference type="SUPFAM" id="SSF52540">
    <property type="entry name" value="P-loop containing nucleoside triphosphate hydrolases"/>
    <property type="match status" value="2"/>
</dbReference>
<dbReference type="GO" id="GO:0005524">
    <property type="term" value="F:ATP binding"/>
    <property type="evidence" value="ECO:0007669"/>
    <property type="project" value="UniProtKB-KW"/>
</dbReference>
<evidence type="ECO:0000259" key="4">
    <source>
        <dbReference type="PROSITE" id="PS50893"/>
    </source>
</evidence>
<dbReference type="InterPro" id="IPR027417">
    <property type="entry name" value="P-loop_NTPase"/>
</dbReference>
<dbReference type="PANTHER" id="PTHR42855">
    <property type="entry name" value="ABC TRANSPORTER ATP-BINDING SUBUNIT"/>
    <property type="match status" value="1"/>
</dbReference>